<feature type="region of interest" description="Disordered" evidence="1">
    <location>
        <begin position="1"/>
        <end position="34"/>
    </location>
</feature>
<evidence type="ECO:0000313" key="2">
    <source>
        <dbReference type="EMBL" id="KAF2840357.1"/>
    </source>
</evidence>
<dbReference type="AlphaFoldDB" id="A0A9P4VSZ0"/>
<dbReference type="PANTHER" id="PTHR42345:SF1">
    <property type="entry name" value="VTC DOMAIN-CONTAINING PROTEIN"/>
    <property type="match status" value="1"/>
</dbReference>
<comment type="caution">
    <text evidence="2">The sequence shown here is derived from an EMBL/GenBank/DDBJ whole genome shotgun (WGS) entry which is preliminary data.</text>
</comment>
<dbReference type="PANTHER" id="PTHR42345">
    <property type="entry name" value="TPR_REGION DOMAIN-CONTAINING PROTEIN"/>
    <property type="match status" value="1"/>
</dbReference>
<accession>A0A9P4VSZ0</accession>
<organism evidence="2 3">
    <name type="scientific">Patellaria atrata CBS 101060</name>
    <dbReference type="NCBI Taxonomy" id="1346257"/>
    <lineage>
        <taxon>Eukaryota</taxon>
        <taxon>Fungi</taxon>
        <taxon>Dikarya</taxon>
        <taxon>Ascomycota</taxon>
        <taxon>Pezizomycotina</taxon>
        <taxon>Dothideomycetes</taxon>
        <taxon>Dothideomycetes incertae sedis</taxon>
        <taxon>Patellariales</taxon>
        <taxon>Patellariaceae</taxon>
        <taxon>Patellaria</taxon>
    </lineage>
</organism>
<proteinExistence type="predicted"/>
<feature type="region of interest" description="Disordered" evidence="1">
    <location>
        <begin position="619"/>
        <end position="668"/>
    </location>
</feature>
<name>A0A9P4VSZ0_9PEZI</name>
<dbReference type="OrthoDB" id="6493944at2759"/>
<feature type="non-terminal residue" evidence="2">
    <location>
        <position position="1"/>
    </location>
</feature>
<sequence>SSRSRTNPITTRPRIERSKSSYERPASSSSGQKAILPYRHVRSSSYTQATQLEEFRSTRRWPPAGFNAQSVLNTTEAQDVIGAGASTFKGYWDQIPNAGPEDVRFFAVMDSEHNARSDRAICRHEAFAEISLTVTGPADNAFPWVSLEQPCMAYAFGRSPGTTTLNYRVSKFGTLKPLVQVGSKVKPRKIKLLLIMERLSQLEQGLEEDDPDKLYEYLYTYLISDPDEDTEPHYGMELQIIDLITVLSHSEWVDYSSRRNQVLAKFFNSPKSDVRHRFYHQLLLSCELYLRIHCSEHEEKAKRQILKSLPPKIAWDLAVAQRWLENISISKRLTSSNESEYSFNYVRKRVQKEALAIFAETLKWPNMAEIEDVLEEKDSKKKPLEGRSNDAMSWFTGVILPGPTLPWVLMNTLIDCDKDTGPLLKYLTHIYPSSGFQYRATTYWSYRCIVGKVLGASRGVNQVAGWIGPCNYTPDLKRTECVHIRQSSPPEYNITTTDIDTMGSRSHPLGPDALEYPAEDYELLIPDTEDVTDVIRVEKLSFQPSREQPETRMGPDGPMTFDAAVIFACGGESWPMRLRYDVDFIAAYPCHQGPHVLFYDYAYKAIKVDEGLVDIHDWGPHPRSHPSTPRSRSYSHPTSRHSPASSSLHSRSNSQALTTQAGPPSSTASSHIERVLAIEALGVSDNEVFARAWCAHWGLSAVVANIKDTCMACAIREAYAACVSVVILTEGGRKGEGDV</sequence>
<reference evidence="2" key="1">
    <citation type="journal article" date="2020" name="Stud. Mycol.">
        <title>101 Dothideomycetes genomes: a test case for predicting lifestyles and emergence of pathogens.</title>
        <authorList>
            <person name="Haridas S."/>
            <person name="Albert R."/>
            <person name="Binder M."/>
            <person name="Bloem J."/>
            <person name="Labutti K."/>
            <person name="Salamov A."/>
            <person name="Andreopoulos B."/>
            <person name="Baker S."/>
            <person name="Barry K."/>
            <person name="Bills G."/>
            <person name="Bluhm B."/>
            <person name="Cannon C."/>
            <person name="Castanera R."/>
            <person name="Culley D."/>
            <person name="Daum C."/>
            <person name="Ezra D."/>
            <person name="Gonzalez J."/>
            <person name="Henrissat B."/>
            <person name="Kuo A."/>
            <person name="Liang C."/>
            <person name="Lipzen A."/>
            <person name="Lutzoni F."/>
            <person name="Magnuson J."/>
            <person name="Mondo S."/>
            <person name="Nolan M."/>
            <person name="Ohm R."/>
            <person name="Pangilinan J."/>
            <person name="Park H.-J."/>
            <person name="Ramirez L."/>
            <person name="Alfaro M."/>
            <person name="Sun H."/>
            <person name="Tritt A."/>
            <person name="Yoshinaga Y."/>
            <person name="Zwiers L.-H."/>
            <person name="Turgeon B."/>
            <person name="Goodwin S."/>
            <person name="Spatafora J."/>
            <person name="Crous P."/>
            <person name="Grigoriev I."/>
        </authorList>
    </citation>
    <scope>NUCLEOTIDE SEQUENCE</scope>
    <source>
        <strain evidence="2">CBS 101060</strain>
    </source>
</reference>
<keyword evidence="3" id="KW-1185">Reference proteome</keyword>
<evidence type="ECO:0000313" key="3">
    <source>
        <dbReference type="Proteomes" id="UP000799429"/>
    </source>
</evidence>
<feature type="compositionally biased region" description="Polar residues" evidence="1">
    <location>
        <begin position="1"/>
        <end position="10"/>
    </location>
</feature>
<dbReference type="Proteomes" id="UP000799429">
    <property type="component" value="Unassembled WGS sequence"/>
</dbReference>
<feature type="compositionally biased region" description="Basic and acidic residues" evidence="1">
    <location>
        <begin position="13"/>
        <end position="22"/>
    </location>
</feature>
<feature type="compositionally biased region" description="Low complexity" evidence="1">
    <location>
        <begin position="625"/>
        <end position="654"/>
    </location>
</feature>
<gene>
    <name evidence="2" type="ORF">M501DRAFT_932306</name>
</gene>
<dbReference type="EMBL" id="MU006093">
    <property type="protein sequence ID" value="KAF2840357.1"/>
    <property type="molecule type" value="Genomic_DNA"/>
</dbReference>
<evidence type="ECO:0000256" key="1">
    <source>
        <dbReference type="SAM" id="MobiDB-lite"/>
    </source>
</evidence>
<feature type="compositionally biased region" description="Polar residues" evidence="1">
    <location>
        <begin position="655"/>
        <end position="668"/>
    </location>
</feature>
<protein>
    <submittedName>
        <fullName evidence="2">Uncharacterized protein</fullName>
    </submittedName>
</protein>